<gene>
    <name evidence="3" type="ORF">HBA54_09440</name>
</gene>
<dbReference type="Gene3D" id="3.40.50.1820">
    <property type="entry name" value="alpha/beta hydrolase"/>
    <property type="match status" value="1"/>
</dbReference>
<dbReference type="PRINTS" id="PR00111">
    <property type="entry name" value="ABHYDROLASE"/>
</dbReference>
<accession>A0A967C330</accession>
<keyword evidence="4" id="KW-1185">Reference proteome</keyword>
<proteinExistence type="predicted"/>
<dbReference type="SUPFAM" id="SSF53474">
    <property type="entry name" value="alpha/beta-Hydrolases"/>
    <property type="match status" value="1"/>
</dbReference>
<dbReference type="GO" id="GO:0016787">
    <property type="term" value="F:hydrolase activity"/>
    <property type="evidence" value="ECO:0007669"/>
    <property type="project" value="UniProtKB-KW"/>
</dbReference>
<dbReference type="AlphaFoldDB" id="A0A967C330"/>
<dbReference type="InterPro" id="IPR029058">
    <property type="entry name" value="AB_hydrolase_fold"/>
</dbReference>
<sequence>MTSDDLFPGFREERCTGADTEIYCRIGGDGPPLVLLHGYPQCHATWHRVAPSLAEHFTCVLPDLRGYGQSGIPGDDPEHRNYSKRRMAEDIVAVMQGLGHRSFRLAGHDRGARVAYRLAFDHPEAVERLAIIEVVPTQVMWASFSAEMALKAYHWPFLAQPAPLPERLIGSHADDYLDHTLASWTRDRDLAVFDTRALELYRSAFRDPARLHALCEDYRAGATCDRADDEADLAAGRKIAAPLHFIWGQAGFPAKAGDPLGIWRNWAENVTGSTTDSGHFSPEEDPTGTLAGLLPFLLNA</sequence>
<dbReference type="Pfam" id="PF00561">
    <property type="entry name" value="Abhydrolase_1"/>
    <property type="match status" value="1"/>
</dbReference>
<evidence type="ECO:0000313" key="3">
    <source>
        <dbReference type="EMBL" id="NIA68813.1"/>
    </source>
</evidence>
<dbReference type="Proteomes" id="UP000761264">
    <property type="component" value="Unassembled WGS sequence"/>
</dbReference>
<evidence type="ECO:0000313" key="4">
    <source>
        <dbReference type="Proteomes" id="UP000761264"/>
    </source>
</evidence>
<organism evidence="3 4">
    <name type="scientific">Pelagibius litoralis</name>
    <dbReference type="NCBI Taxonomy" id="374515"/>
    <lineage>
        <taxon>Bacteria</taxon>
        <taxon>Pseudomonadati</taxon>
        <taxon>Pseudomonadota</taxon>
        <taxon>Alphaproteobacteria</taxon>
        <taxon>Rhodospirillales</taxon>
        <taxon>Rhodovibrionaceae</taxon>
        <taxon>Pelagibius</taxon>
    </lineage>
</organism>
<name>A0A967C330_9PROT</name>
<feature type="domain" description="AB hydrolase-1" evidence="2">
    <location>
        <begin position="31"/>
        <end position="282"/>
    </location>
</feature>
<comment type="caution">
    <text evidence="3">The sequence shown here is derived from an EMBL/GenBank/DDBJ whole genome shotgun (WGS) entry which is preliminary data.</text>
</comment>
<dbReference type="PANTHER" id="PTHR43329">
    <property type="entry name" value="EPOXIDE HYDROLASE"/>
    <property type="match status" value="1"/>
</dbReference>
<dbReference type="RefSeq" id="WP_167223808.1">
    <property type="nucleotide sequence ID" value="NZ_JAAQPH010000006.1"/>
</dbReference>
<evidence type="ECO:0000259" key="2">
    <source>
        <dbReference type="Pfam" id="PF00561"/>
    </source>
</evidence>
<keyword evidence="1 3" id="KW-0378">Hydrolase</keyword>
<reference evidence="3" key="1">
    <citation type="submission" date="2020-03" db="EMBL/GenBank/DDBJ databases">
        <title>Genome of Pelagibius litoralis DSM 21314T.</title>
        <authorList>
            <person name="Wang G."/>
        </authorList>
    </citation>
    <scope>NUCLEOTIDE SEQUENCE</scope>
    <source>
        <strain evidence="3">DSM 21314</strain>
    </source>
</reference>
<protein>
    <submittedName>
        <fullName evidence="3">Alpha/beta hydrolase</fullName>
    </submittedName>
</protein>
<dbReference type="InterPro" id="IPR000073">
    <property type="entry name" value="AB_hydrolase_1"/>
</dbReference>
<dbReference type="PRINTS" id="PR00412">
    <property type="entry name" value="EPOXHYDRLASE"/>
</dbReference>
<evidence type="ECO:0000256" key="1">
    <source>
        <dbReference type="ARBA" id="ARBA00022801"/>
    </source>
</evidence>
<dbReference type="EMBL" id="JAAQPH010000006">
    <property type="protein sequence ID" value="NIA68813.1"/>
    <property type="molecule type" value="Genomic_DNA"/>
</dbReference>
<dbReference type="InterPro" id="IPR000639">
    <property type="entry name" value="Epox_hydrolase-like"/>
</dbReference>